<organism evidence="2 3">
    <name type="scientific">Heligmosomoides polygyrus</name>
    <name type="common">Parasitic roundworm</name>
    <dbReference type="NCBI Taxonomy" id="6339"/>
    <lineage>
        <taxon>Eukaryota</taxon>
        <taxon>Metazoa</taxon>
        <taxon>Ecdysozoa</taxon>
        <taxon>Nematoda</taxon>
        <taxon>Chromadorea</taxon>
        <taxon>Rhabditida</taxon>
        <taxon>Rhabditina</taxon>
        <taxon>Rhabditomorpha</taxon>
        <taxon>Strongyloidea</taxon>
        <taxon>Heligmosomidae</taxon>
        <taxon>Heligmosomoides</taxon>
    </lineage>
</organism>
<sequence>MCRLGNESSAFSVYQKFGAEESLVWTQSGIPLAGWNRIRLPLRLSPLPSKFEIRASTKPGQFVAVTNTNIVDGNGRDLACGGDLQVIRPHNGDLIRLTADVKVPKLYVMSTTTSMPTVEPLRRTSLTSPDVVSAPATYKDQRQSAQFAALPISPAIVSSARLRGSTLYSTGAAAALPEEKGNPKSIPAPTKLTTCVPLPLNFVLFLTKPKQMLLPRPFSWRVST</sequence>
<dbReference type="WBParaSite" id="HPBE_0000141701-mRNA-1">
    <property type="protein sequence ID" value="HPBE_0000141701-mRNA-1"/>
    <property type="gene ID" value="HPBE_0000141701"/>
</dbReference>
<dbReference type="Proteomes" id="UP000050761">
    <property type="component" value="Unassembled WGS sequence"/>
</dbReference>
<accession>A0A3P7TCX5</accession>
<proteinExistence type="predicted"/>
<name>A0A183F5H5_HELPZ</name>
<dbReference type="AlphaFoldDB" id="A0A183F5H5"/>
<evidence type="ECO:0000313" key="3">
    <source>
        <dbReference type="WBParaSite" id="HPBE_0000141701-mRNA-1"/>
    </source>
</evidence>
<reference evidence="3" key="2">
    <citation type="submission" date="2019-09" db="UniProtKB">
        <authorList>
            <consortium name="WormBaseParasite"/>
        </authorList>
    </citation>
    <scope>IDENTIFICATION</scope>
</reference>
<evidence type="ECO:0000313" key="2">
    <source>
        <dbReference type="Proteomes" id="UP000050761"/>
    </source>
</evidence>
<keyword evidence="2" id="KW-1185">Reference proteome</keyword>
<accession>A0A183F5H5</accession>
<evidence type="ECO:0000313" key="1">
    <source>
        <dbReference type="EMBL" id="VDO19800.1"/>
    </source>
</evidence>
<protein>
    <submittedName>
        <fullName evidence="1 3">Uncharacterized protein</fullName>
    </submittedName>
</protein>
<reference evidence="1 2" key="1">
    <citation type="submission" date="2018-11" db="EMBL/GenBank/DDBJ databases">
        <authorList>
            <consortium name="Pathogen Informatics"/>
        </authorList>
    </citation>
    <scope>NUCLEOTIDE SEQUENCE [LARGE SCALE GENOMIC DNA]</scope>
</reference>
<dbReference type="EMBL" id="UZAH01001549">
    <property type="protein sequence ID" value="VDO19800.1"/>
    <property type="molecule type" value="Genomic_DNA"/>
</dbReference>
<dbReference type="OrthoDB" id="5807587at2759"/>
<gene>
    <name evidence="1" type="ORF">HPBE_LOCUS1418</name>
</gene>